<evidence type="ECO:0000313" key="2">
    <source>
        <dbReference type="EMBL" id="MET4579964.1"/>
    </source>
</evidence>
<dbReference type="Proteomes" id="UP001549320">
    <property type="component" value="Unassembled WGS sequence"/>
</dbReference>
<dbReference type="Gene3D" id="1.10.10.10">
    <property type="entry name" value="Winged helix-like DNA-binding domain superfamily/Winged helix DNA-binding domain"/>
    <property type="match status" value="1"/>
</dbReference>
<name>A0ABV2QG06_9BURK</name>
<protein>
    <submittedName>
        <fullName evidence="2">DNA-binding MarR family transcriptional regulator</fullName>
    </submittedName>
</protein>
<evidence type="ECO:0000313" key="3">
    <source>
        <dbReference type="Proteomes" id="UP001549320"/>
    </source>
</evidence>
<dbReference type="GO" id="GO:0003677">
    <property type="term" value="F:DNA binding"/>
    <property type="evidence" value="ECO:0007669"/>
    <property type="project" value="UniProtKB-KW"/>
</dbReference>
<dbReference type="SUPFAM" id="SSF46785">
    <property type="entry name" value="Winged helix' DNA-binding domain"/>
    <property type="match status" value="1"/>
</dbReference>
<dbReference type="InterPro" id="IPR039422">
    <property type="entry name" value="MarR/SlyA-like"/>
</dbReference>
<dbReference type="InterPro" id="IPR036390">
    <property type="entry name" value="WH_DNA-bd_sf"/>
</dbReference>
<dbReference type="PRINTS" id="PR00598">
    <property type="entry name" value="HTHMARR"/>
</dbReference>
<dbReference type="SMART" id="SM00347">
    <property type="entry name" value="HTH_MARR"/>
    <property type="match status" value="1"/>
</dbReference>
<organism evidence="2 3">
    <name type="scientific">Ottowia thiooxydans</name>
    <dbReference type="NCBI Taxonomy" id="219182"/>
    <lineage>
        <taxon>Bacteria</taxon>
        <taxon>Pseudomonadati</taxon>
        <taxon>Pseudomonadota</taxon>
        <taxon>Betaproteobacteria</taxon>
        <taxon>Burkholderiales</taxon>
        <taxon>Comamonadaceae</taxon>
        <taxon>Ottowia</taxon>
    </lineage>
</organism>
<accession>A0ABV2QG06</accession>
<gene>
    <name evidence="2" type="ORF">ABIE13_005102</name>
</gene>
<evidence type="ECO:0000259" key="1">
    <source>
        <dbReference type="PROSITE" id="PS50995"/>
    </source>
</evidence>
<dbReference type="PANTHER" id="PTHR33164:SF43">
    <property type="entry name" value="HTH-TYPE TRANSCRIPTIONAL REPRESSOR YETL"/>
    <property type="match status" value="1"/>
</dbReference>
<dbReference type="InterPro" id="IPR000835">
    <property type="entry name" value="HTH_MarR-typ"/>
</dbReference>
<reference evidence="2 3" key="1">
    <citation type="submission" date="2024-06" db="EMBL/GenBank/DDBJ databases">
        <title>Sorghum-associated microbial communities from plants grown in Nebraska, USA.</title>
        <authorList>
            <person name="Schachtman D."/>
        </authorList>
    </citation>
    <scope>NUCLEOTIDE SEQUENCE [LARGE SCALE GENOMIC DNA]</scope>
    <source>
        <strain evidence="2 3">2709</strain>
    </source>
</reference>
<dbReference type="RefSeq" id="WP_354448538.1">
    <property type="nucleotide sequence ID" value="NZ_JBEPSH010000013.1"/>
</dbReference>
<keyword evidence="2" id="KW-0238">DNA-binding</keyword>
<dbReference type="Pfam" id="PF01047">
    <property type="entry name" value="MarR"/>
    <property type="match status" value="1"/>
</dbReference>
<dbReference type="PANTHER" id="PTHR33164">
    <property type="entry name" value="TRANSCRIPTIONAL REGULATOR, MARR FAMILY"/>
    <property type="match status" value="1"/>
</dbReference>
<feature type="domain" description="HTH marR-type" evidence="1">
    <location>
        <begin position="1"/>
        <end position="142"/>
    </location>
</feature>
<dbReference type="PROSITE" id="PS50995">
    <property type="entry name" value="HTH_MARR_2"/>
    <property type="match status" value="1"/>
</dbReference>
<dbReference type="InterPro" id="IPR036388">
    <property type="entry name" value="WH-like_DNA-bd_sf"/>
</dbReference>
<comment type="caution">
    <text evidence="2">The sequence shown here is derived from an EMBL/GenBank/DDBJ whole genome shotgun (WGS) entry which is preliminary data.</text>
</comment>
<sequence length="157" mass="17656">MPTTLQPLDRRINYRFNQISHRWSSLVVSMARKKYKLNPAEMKMLSVIGCYQPVSPSDLVDRTSSDSPKVARVVTRLVEEGLIEREQDSADGRRAVLTVTKRGAAINQELDRLSHEVEERVTSVLTADDRKHLEAILDKLDFGVHAVTKDIAGSRSA</sequence>
<proteinExistence type="predicted"/>
<dbReference type="EMBL" id="JBEPSH010000013">
    <property type="protein sequence ID" value="MET4579964.1"/>
    <property type="molecule type" value="Genomic_DNA"/>
</dbReference>
<keyword evidence="3" id="KW-1185">Reference proteome</keyword>